<evidence type="ECO:0000313" key="2">
    <source>
        <dbReference type="EMBL" id="OKL54483.1"/>
    </source>
</evidence>
<organism evidence="2 3">
    <name type="scientific">Bowdeniella nasicola</name>
    <dbReference type="NCBI Taxonomy" id="208480"/>
    <lineage>
        <taxon>Bacteria</taxon>
        <taxon>Bacillati</taxon>
        <taxon>Actinomycetota</taxon>
        <taxon>Actinomycetes</taxon>
        <taxon>Actinomycetales</taxon>
        <taxon>Actinomycetaceae</taxon>
        <taxon>Bowdeniella</taxon>
    </lineage>
</organism>
<protein>
    <submittedName>
        <fullName evidence="2">Uncharacterized protein</fullName>
    </submittedName>
</protein>
<accession>A0A1Q5Q3T1</accession>
<keyword evidence="3" id="KW-1185">Reference proteome</keyword>
<dbReference type="EMBL" id="MQVR01000014">
    <property type="protein sequence ID" value="OKL54483.1"/>
    <property type="molecule type" value="Genomic_DNA"/>
</dbReference>
<proteinExistence type="predicted"/>
<evidence type="ECO:0000256" key="1">
    <source>
        <dbReference type="SAM" id="MobiDB-lite"/>
    </source>
</evidence>
<evidence type="ECO:0000313" key="3">
    <source>
        <dbReference type="Proteomes" id="UP000185628"/>
    </source>
</evidence>
<dbReference type="AlphaFoldDB" id="A0A1Q5Q3T1"/>
<feature type="region of interest" description="Disordered" evidence="1">
    <location>
        <begin position="164"/>
        <end position="199"/>
    </location>
</feature>
<dbReference type="Proteomes" id="UP000185628">
    <property type="component" value="Unassembled WGS sequence"/>
</dbReference>
<sequence>MSRGSAQGFVIRAGRLGHGGRAHRREEILADLNRLRADHACDDLAGAAHAPDRGGEQVSGGGGRQQIVVHVRRDDGVEFFAPGGQHAVGLGAGLARRDVQDVGHEDLSPRVRLAPLVGDLGGNVVDRVAKDRTHGGVNIEPESLGCGVTTRELAAAEAASDLGQVGIEQVRERPGGGGRRQPPRRRCADGGRSCAQRRGEVDGRRGGVVVGDIGELVEGVRLAYVGAREFLEVFAQRAPRATRRARDDAAPLLPLGCEREPVAQFGNGLIGQHALVGAGVGDDEQRYVAKARLGEAIHEVGAHVGKDLRRDPVEDDRELQAALMRVAQVLPRDRIAVARGSRDKQPQVGGLEEFRRGFAVQVVEGVEVGSVDEGQALGQRLVADGRRAVGERDVRNRCLRMVNENALARRGSQDSGLGDFLAQDRVQQRGFARARRAAEYGNHGDVFATGARQQVRVDLGEHAGTQNLGIVDVRGRKYERRALEIIVDGCEQTRQRGYPG</sequence>
<gene>
    <name evidence="2" type="ORF">BSZ39_03680</name>
</gene>
<name>A0A1Q5Q3T1_9ACTO</name>
<reference evidence="3" key="1">
    <citation type="submission" date="2016-12" db="EMBL/GenBank/DDBJ databases">
        <authorList>
            <person name="Meng X."/>
        </authorList>
    </citation>
    <scope>NUCLEOTIDE SEQUENCE [LARGE SCALE GENOMIC DNA]</scope>
    <source>
        <strain evidence="3">DSM 19116</strain>
    </source>
</reference>
<comment type="caution">
    <text evidence="2">The sequence shown here is derived from an EMBL/GenBank/DDBJ whole genome shotgun (WGS) entry which is preliminary data.</text>
</comment>